<evidence type="ECO:0000313" key="2">
    <source>
        <dbReference type="Proteomes" id="UP001499938"/>
    </source>
</evidence>
<proteinExistence type="predicted"/>
<keyword evidence="2" id="KW-1185">Reference proteome</keyword>
<protein>
    <submittedName>
        <fullName evidence="1">Uncharacterized protein</fullName>
    </submittedName>
</protein>
<accession>A0ABN2LBF7</accession>
<dbReference type="RefSeq" id="WP_344080777.1">
    <property type="nucleotide sequence ID" value="NZ_BAAAPO010000007.1"/>
</dbReference>
<gene>
    <name evidence="1" type="ORF">GCM10009811_04860</name>
</gene>
<organism evidence="1 2">
    <name type="scientific">Nostocoides veronense</name>
    <dbReference type="NCBI Taxonomy" id="330836"/>
    <lineage>
        <taxon>Bacteria</taxon>
        <taxon>Bacillati</taxon>
        <taxon>Actinomycetota</taxon>
        <taxon>Actinomycetes</taxon>
        <taxon>Micrococcales</taxon>
        <taxon>Intrasporangiaceae</taxon>
        <taxon>Nostocoides</taxon>
    </lineage>
</organism>
<comment type="caution">
    <text evidence="1">The sequence shown here is derived from an EMBL/GenBank/DDBJ whole genome shotgun (WGS) entry which is preliminary data.</text>
</comment>
<dbReference type="EMBL" id="BAAAPO010000007">
    <property type="protein sequence ID" value="GAA1782359.1"/>
    <property type="molecule type" value="Genomic_DNA"/>
</dbReference>
<reference evidence="1 2" key="1">
    <citation type="journal article" date="2019" name="Int. J. Syst. Evol. Microbiol.">
        <title>The Global Catalogue of Microorganisms (GCM) 10K type strain sequencing project: providing services to taxonomists for standard genome sequencing and annotation.</title>
        <authorList>
            <consortium name="The Broad Institute Genomics Platform"/>
            <consortium name="The Broad Institute Genome Sequencing Center for Infectious Disease"/>
            <person name="Wu L."/>
            <person name="Ma J."/>
        </authorList>
    </citation>
    <scope>NUCLEOTIDE SEQUENCE [LARGE SCALE GENOMIC DNA]</scope>
    <source>
        <strain evidence="1 2">JCM 15592</strain>
    </source>
</reference>
<dbReference type="Proteomes" id="UP001499938">
    <property type="component" value="Unassembled WGS sequence"/>
</dbReference>
<sequence length="337" mass="36143">MATDDRRAVALPEVDVQSYLDKVGDRPVPQGWQPGDLTRLSQEAMVRQQEGTARVLRSAGFLRFTGVGVVGHSADLADIALLSSAWQKAVTATGAALEEVRAARGRIPTDITLRTTLVLTASPSPGSVVFHVEPKQSPLLEVEPHGQTTLAEKIAPRPLADRAVEALVELLASATTGTPAMVDAISGQLSDLGPRVGSAIDGLARAIEATNVTLDASWREPTAPTRRAVVTPSEARFIAEVVEGRGLNATVETVTGTLGTISDRQKWVLHLGEETIRLDIAELPPEELTRWKVHDLVDVDVRVALQERPDGRMVRQHTLLSIRPASGPVTLFAESDD</sequence>
<name>A0ABN2LBF7_9MICO</name>
<evidence type="ECO:0000313" key="1">
    <source>
        <dbReference type="EMBL" id="GAA1782359.1"/>
    </source>
</evidence>